<keyword evidence="6 8" id="KW-0722">Serine protease inhibitor</keyword>
<comment type="similarity">
    <text evidence="2 8">Belongs to the protease inhibitor I16 (SSI) family.</text>
</comment>
<keyword evidence="12" id="KW-1185">Reference proteome</keyword>
<feature type="chain" id="PRO_5018266447" description="Subtilisin inhibitor domain-containing protein" evidence="9">
    <location>
        <begin position="25"/>
        <end position="135"/>
    </location>
</feature>
<evidence type="ECO:0000256" key="5">
    <source>
        <dbReference type="ARBA" id="ARBA00022690"/>
    </source>
</evidence>
<dbReference type="OrthoDB" id="4567948at2"/>
<dbReference type="InterPro" id="IPR020054">
    <property type="entry name" value="Prot_inh_SSI_I16_CS"/>
</dbReference>
<comment type="subunit">
    <text evidence="3">Homodimer.</text>
</comment>
<sequence>MKHLVTGALAAALAFGTTVPPAEAATAGAHGVAAGTVLRLTLTYPSSNTSGTRTVVLRCDPPGGDHPKAAQACADLTRSSGRFDHDPARNEVCPMIYHPVIAQATGRWHSKGVRFRKRYGNDCVMRSRTARVFAF</sequence>
<evidence type="ECO:0000256" key="1">
    <source>
        <dbReference type="ARBA" id="ARBA00004613"/>
    </source>
</evidence>
<keyword evidence="9" id="KW-0732">Signal</keyword>
<comment type="subcellular location">
    <subcellularLocation>
        <location evidence="1">Secreted</location>
    </subcellularLocation>
</comment>
<evidence type="ECO:0000256" key="3">
    <source>
        <dbReference type="ARBA" id="ARBA00011738"/>
    </source>
</evidence>
<evidence type="ECO:0000256" key="8">
    <source>
        <dbReference type="RuleBase" id="RU003471"/>
    </source>
</evidence>
<dbReference type="InterPro" id="IPR000691">
    <property type="entry name" value="Prot_inh_I16_SSI"/>
</dbReference>
<dbReference type="EMBL" id="RFFG01000122">
    <property type="protein sequence ID" value="RMI36885.1"/>
    <property type="molecule type" value="Genomic_DNA"/>
</dbReference>
<evidence type="ECO:0000313" key="11">
    <source>
        <dbReference type="EMBL" id="RMI36885.1"/>
    </source>
</evidence>
<evidence type="ECO:0000256" key="4">
    <source>
        <dbReference type="ARBA" id="ARBA00022525"/>
    </source>
</evidence>
<evidence type="ECO:0000256" key="9">
    <source>
        <dbReference type="SAM" id="SignalP"/>
    </source>
</evidence>
<evidence type="ECO:0000313" key="12">
    <source>
        <dbReference type="Proteomes" id="UP000282674"/>
    </source>
</evidence>
<dbReference type="Pfam" id="PF00720">
    <property type="entry name" value="SSI"/>
    <property type="match status" value="1"/>
</dbReference>
<evidence type="ECO:0000256" key="2">
    <source>
        <dbReference type="ARBA" id="ARBA00010472"/>
    </source>
</evidence>
<accession>A0A3M2LLD7</accession>
<reference evidence="11 12" key="1">
    <citation type="submission" date="2018-10" db="EMBL/GenBank/DDBJ databases">
        <title>Isolation from soil.</title>
        <authorList>
            <person name="Hu J."/>
        </authorList>
    </citation>
    <scope>NUCLEOTIDE SEQUENCE [LARGE SCALE GENOMIC DNA]</scope>
    <source>
        <strain evidence="11 12">NEAU-Ht49</strain>
    </source>
</reference>
<dbReference type="PROSITE" id="PS00999">
    <property type="entry name" value="SSI"/>
    <property type="match status" value="1"/>
</dbReference>
<evidence type="ECO:0000256" key="6">
    <source>
        <dbReference type="ARBA" id="ARBA00022900"/>
    </source>
</evidence>
<dbReference type="InterPro" id="IPR036819">
    <property type="entry name" value="Subtilisin_inhibitor-like_sf"/>
</dbReference>
<dbReference type="PRINTS" id="PR00294">
    <property type="entry name" value="SSBTLNINHBTR"/>
</dbReference>
<feature type="signal peptide" evidence="9">
    <location>
        <begin position="1"/>
        <end position="24"/>
    </location>
</feature>
<dbReference type="GO" id="GO:0004867">
    <property type="term" value="F:serine-type endopeptidase inhibitor activity"/>
    <property type="evidence" value="ECO:0007669"/>
    <property type="project" value="UniProtKB-KW"/>
</dbReference>
<organism evidence="11 12">
    <name type="scientific">Actinomadura harenae</name>
    <dbReference type="NCBI Taxonomy" id="2483351"/>
    <lineage>
        <taxon>Bacteria</taxon>
        <taxon>Bacillati</taxon>
        <taxon>Actinomycetota</taxon>
        <taxon>Actinomycetes</taxon>
        <taxon>Streptosporangiales</taxon>
        <taxon>Thermomonosporaceae</taxon>
        <taxon>Actinomadura</taxon>
    </lineage>
</organism>
<protein>
    <recommendedName>
        <fullName evidence="10">Subtilisin inhibitor domain-containing protein</fullName>
    </recommendedName>
</protein>
<proteinExistence type="inferred from homology"/>
<dbReference type="RefSeq" id="WP_122199196.1">
    <property type="nucleotide sequence ID" value="NZ_JBHSKC010000006.1"/>
</dbReference>
<evidence type="ECO:0000256" key="7">
    <source>
        <dbReference type="ARBA" id="ARBA00023157"/>
    </source>
</evidence>
<evidence type="ECO:0000259" key="10">
    <source>
        <dbReference type="Pfam" id="PF00720"/>
    </source>
</evidence>
<name>A0A3M2LLD7_9ACTN</name>
<dbReference type="SUPFAM" id="SSF55399">
    <property type="entry name" value="Subtilisin inhibitor"/>
    <property type="match status" value="1"/>
</dbReference>
<dbReference type="GO" id="GO:0005576">
    <property type="term" value="C:extracellular region"/>
    <property type="evidence" value="ECO:0007669"/>
    <property type="project" value="UniProtKB-SubCell"/>
</dbReference>
<comment type="caution">
    <text evidence="11">The sequence shown here is derived from an EMBL/GenBank/DDBJ whole genome shotgun (WGS) entry which is preliminary data.</text>
</comment>
<keyword evidence="7" id="KW-1015">Disulfide bond</keyword>
<dbReference type="Gene3D" id="3.30.350.10">
    <property type="entry name" value="Subtilisin inhibitor-like"/>
    <property type="match status" value="1"/>
</dbReference>
<dbReference type="Proteomes" id="UP000282674">
    <property type="component" value="Unassembled WGS sequence"/>
</dbReference>
<dbReference type="InterPro" id="IPR023549">
    <property type="entry name" value="Subtilisin_inhibitor"/>
</dbReference>
<feature type="domain" description="Subtilisin inhibitor" evidence="10">
    <location>
        <begin position="35"/>
        <end position="121"/>
    </location>
</feature>
<keyword evidence="5 8" id="KW-0646">Protease inhibitor</keyword>
<gene>
    <name evidence="11" type="ORF">EBO15_37340</name>
</gene>
<dbReference type="AlphaFoldDB" id="A0A3M2LLD7"/>
<keyword evidence="4" id="KW-0964">Secreted</keyword>